<evidence type="ECO:0000313" key="4">
    <source>
        <dbReference type="Proteomes" id="UP000294621"/>
    </source>
</evidence>
<accession>A0A4R5XXN7</accession>
<protein>
    <submittedName>
        <fullName evidence="3">Electron transporter</fullName>
    </submittedName>
</protein>
<dbReference type="RefSeq" id="WP_133349397.1">
    <property type="nucleotide sequence ID" value="NZ_SMZQ01000006.1"/>
</dbReference>
<comment type="caution">
    <text evidence="3">The sequence shown here is derived from an EMBL/GenBank/DDBJ whole genome shotgun (WGS) entry which is preliminary data.</text>
</comment>
<sequence length="196" mass="20859">MGRNRGRLGRRSKVILAVLAAAALVVGLVIFKPWLLFIDVRVDEQLPFVASQTTPPQPSPSGLPGGNAIEPQAPPAAPPGPRQLAVGTLISHEHATTGTVRIVEQPDGKRLLTLENLDTSNGPDVHVWLSAAKVVEGTAGWFTAGSAEYYDLGLIKGNQGNQVYDIPADVDLARYKSVDLWCVQFSVSFGAADLVI</sequence>
<gene>
    <name evidence="3" type="ORF">E2R57_12010</name>
</gene>
<evidence type="ECO:0000313" key="3">
    <source>
        <dbReference type="EMBL" id="TDL36670.1"/>
    </source>
</evidence>
<evidence type="ECO:0000259" key="2">
    <source>
        <dbReference type="PROSITE" id="PS51549"/>
    </source>
</evidence>
<evidence type="ECO:0000256" key="1">
    <source>
        <dbReference type="SAM" id="MobiDB-lite"/>
    </source>
</evidence>
<reference evidence="3 4" key="1">
    <citation type="submission" date="2019-03" db="EMBL/GenBank/DDBJ databases">
        <title>Genome Sequencing and Assembly of Various Microbes Isolated from Partially Reclaimed Soil and Acid Mine Drainage (AMD) Site.</title>
        <authorList>
            <person name="Steinbock B."/>
            <person name="Bechtold R."/>
            <person name="Sevigny J.L."/>
            <person name="Thomas D."/>
            <person name="Cuthill L.R."/>
            <person name="Aveiro Johannsen E.J."/>
            <person name="Thomas K."/>
            <person name="Ghosh A."/>
        </authorList>
    </citation>
    <scope>NUCLEOTIDE SEQUENCE [LARGE SCALE GENOMIC DNA]</scope>
    <source>
        <strain evidence="3 4">S-A1</strain>
    </source>
</reference>
<dbReference type="Proteomes" id="UP000294621">
    <property type="component" value="Unassembled WGS sequence"/>
</dbReference>
<proteinExistence type="predicted"/>
<feature type="domain" description="DM13" evidence="2">
    <location>
        <begin position="87"/>
        <end position="195"/>
    </location>
</feature>
<dbReference type="Pfam" id="PF10517">
    <property type="entry name" value="DM13"/>
    <property type="match status" value="1"/>
</dbReference>
<dbReference type="OrthoDB" id="4751481at2"/>
<name>A0A4R5XXN7_9MICC</name>
<organism evidence="3 4">
    <name type="scientific">Arthrobacter nitrophenolicus</name>
    <dbReference type="NCBI Taxonomy" id="683150"/>
    <lineage>
        <taxon>Bacteria</taxon>
        <taxon>Bacillati</taxon>
        <taxon>Actinomycetota</taxon>
        <taxon>Actinomycetes</taxon>
        <taxon>Micrococcales</taxon>
        <taxon>Micrococcaceae</taxon>
        <taxon>Arthrobacter</taxon>
    </lineage>
</organism>
<feature type="compositionally biased region" description="Pro residues" evidence="1">
    <location>
        <begin position="72"/>
        <end position="81"/>
    </location>
</feature>
<dbReference type="InterPro" id="IPR019545">
    <property type="entry name" value="DM13_domain"/>
</dbReference>
<dbReference type="EMBL" id="SMZQ01000006">
    <property type="protein sequence ID" value="TDL36670.1"/>
    <property type="molecule type" value="Genomic_DNA"/>
</dbReference>
<dbReference type="AlphaFoldDB" id="A0A4R5XXN7"/>
<feature type="region of interest" description="Disordered" evidence="1">
    <location>
        <begin position="51"/>
        <end position="82"/>
    </location>
</feature>
<dbReference type="PROSITE" id="PS51549">
    <property type="entry name" value="DM13"/>
    <property type="match status" value="1"/>
</dbReference>